<dbReference type="PANTHER" id="PTHR36406">
    <property type="entry name" value="MEDIATOR OF RNA POLYMERASE II TRANSCRIPTION SUBUNIT 30"/>
    <property type="match status" value="1"/>
</dbReference>
<feature type="compositionally biased region" description="Low complexity" evidence="1">
    <location>
        <begin position="58"/>
        <end position="71"/>
    </location>
</feature>
<feature type="region of interest" description="Disordered" evidence="1">
    <location>
        <begin position="58"/>
        <end position="77"/>
    </location>
</feature>
<dbReference type="GeneID" id="105139408"/>
<dbReference type="Proteomes" id="UP000694918">
    <property type="component" value="Unplaced"/>
</dbReference>
<accession>A0AAJ6Y6B7</accession>
<evidence type="ECO:0000313" key="3">
    <source>
        <dbReference type="RefSeq" id="XP_011044123.1"/>
    </source>
</evidence>
<reference evidence="3" key="1">
    <citation type="submission" date="2025-08" db="UniProtKB">
        <authorList>
            <consortium name="RefSeq"/>
        </authorList>
    </citation>
    <scope>IDENTIFICATION</scope>
</reference>
<dbReference type="InterPro" id="IPR034568">
    <property type="entry name" value="MED30"/>
</dbReference>
<gene>
    <name evidence="3" type="primary">LOC105139408</name>
</gene>
<dbReference type="AlphaFoldDB" id="A0AAJ6Y6B7"/>
<feature type="region of interest" description="Disordered" evidence="1">
    <location>
        <begin position="1"/>
        <end position="20"/>
    </location>
</feature>
<dbReference type="RefSeq" id="XP_011044123.1">
    <property type="nucleotide sequence ID" value="XM_011045821.1"/>
</dbReference>
<proteinExistence type="predicted"/>
<evidence type="ECO:0000256" key="1">
    <source>
        <dbReference type="SAM" id="MobiDB-lite"/>
    </source>
</evidence>
<organism evidence="2 3">
    <name type="scientific">Populus euphratica</name>
    <name type="common">Euphrates poplar</name>
    <dbReference type="NCBI Taxonomy" id="75702"/>
    <lineage>
        <taxon>Eukaryota</taxon>
        <taxon>Viridiplantae</taxon>
        <taxon>Streptophyta</taxon>
        <taxon>Embryophyta</taxon>
        <taxon>Tracheophyta</taxon>
        <taxon>Spermatophyta</taxon>
        <taxon>Magnoliopsida</taxon>
        <taxon>eudicotyledons</taxon>
        <taxon>Gunneridae</taxon>
        <taxon>Pentapetalae</taxon>
        <taxon>rosids</taxon>
        <taxon>fabids</taxon>
        <taxon>Malpighiales</taxon>
        <taxon>Salicaceae</taxon>
        <taxon>Saliceae</taxon>
        <taxon>Populus</taxon>
    </lineage>
</organism>
<evidence type="ECO:0000313" key="2">
    <source>
        <dbReference type="Proteomes" id="UP000694918"/>
    </source>
</evidence>
<sequence length="207" mass="22063">MEGNSNPISPVTPQHSKTTQELAIEGQKHLEETIQAAYQILSSMNDELCNPTLWSTTSTSTSTVTSPITSSNAQNGDANAAISDSTLELNGGGSGGGGVGNGALDEARFRYKNSVAALRDVLAAIPNSHKAKPFETSSPADQAEIEKLEERASNLRKLYRTNGGPSRIRSRLRLNVGLINASVLITNQFWAKSLEYVEKLCSGGKLS</sequence>
<dbReference type="KEGG" id="peu:105139408"/>
<dbReference type="PANTHER" id="PTHR36406:SF2">
    <property type="entry name" value="MEDIATOR OF RNA POLYMERASE II TRANSCRIPTION SUBUNIT 30"/>
    <property type="match status" value="1"/>
</dbReference>
<name>A0AAJ6Y6B7_POPEU</name>
<keyword evidence="2" id="KW-1185">Reference proteome</keyword>
<dbReference type="GO" id="GO:0016592">
    <property type="term" value="C:mediator complex"/>
    <property type="evidence" value="ECO:0007669"/>
    <property type="project" value="InterPro"/>
</dbReference>
<protein>
    <submittedName>
        <fullName evidence="3">Mediator of RNA polymerase II transcription subunit 30-like isoform X1</fullName>
    </submittedName>
</protein>